<keyword evidence="2" id="KW-1185">Reference proteome</keyword>
<sequence length="72" mass="8069">MTLSVLNMPPANYFSTGDRVPLLDGYAMGDVPHILLGSCEPRRIVSAEIELIGLYLTQAWQAVVYCRCVRHF</sequence>
<protein>
    <submittedName>
        <fullName evidence="1">Uncharacterized protein</fullName>
    </submittedName>
</protein>
<evidence type="ECO:0000313" key="1">
    <source>
        <dbReference type="EMBL" id="PSL19512.1"/>
    </source>
</evidence>
<dbReference type="AlphaFoldDB" id="A0A2P8FCU7"/>
<accession>A0A2P8FCU7</accession>
<dbReference type="EMBL" id="PYAS01000026">
    <property type="protein sequence ID" value="PSL19512.1"/>
    <property type="molecule type" value="Genomic_DNA"/>
</dbReference>
<dbReference type="Proteomes" id="UP000241964">
    <property type="component" value="Unassembled WGS sequence"/>
</dbReference>
<name>A0A2P8FCU7_9BACT</name>
<reference evidence="1 2" key="1">
    <citation type="submission" date="2018-03" db="EMBL/GenBank/DDBJ databases">
        <title>Genomic Encyclopedia of Archaeal and Bacterial Type Strains, Phase II (KMG-II): from individual species to whole genera.</title>
        <authorList>
            <person name="Goeker M."/>
        </authorList>
    </citation>
    <scope>NUCLEOTIDE SEQUENCE [LARGE SCALE GENOMIC DNA]</scope>
    <source>
        <strain evidence="1 2">DSM 29057</strain>
    </source>
</reference>
<evidence type="ECO:0000313" key="2">
    <source>
        <dbReference type="Proteomes" id="UP000241964"/>
    </source>
</evidence>
<proteinExistence type="predicted"/>
<gene>
    <name evidence="1" type="ORF">CLV60_12630</name>
</gene>
<comment type="caution">
    <text evidence="1">The sequence shown here is derived from an EMBL/GenBank/DDBJ whole genome shotgun (WGS) entry which is preliminary data.</text>
</comment>
<organism evidence="1 2">
    <name type="scientific">Dyadobacter jiangsuensis</name>
    <dbReference type="NCBI Taxonomy" id="1591085"/>
    <lineage>
        <taxon>Bacteria</taxon>
        <taxon>Pseudomonadati</taxon>
        <taxon>Bacteroidota</taxon>
        <taxon>Cytophagia</taxon>
        <taxon>Cytophagales</taxon>
        <taxon>Spirosomataceae</taxon>
        <taxon>Dyadobacter</taxon>
    </lineage>
</organism>